<evidence type="ECO:0000313" key="9">
    <source>
        <dbReference type="Proteomes" id="UP000469430"/>
    </source>
</evidence>
<protein>
    <submittedName>
        <fullName evidence="8">Sigma-70 family RNA polymerase sigma factor</fullName>
    </submittedName>
</protein>
<keyword evidence="3" id="KW-0731">Sigma factor</keyword>
<dbReference type="Pfam" id="PF04542">
    <property type="entry name" value="Sigma70_r2"/>
    <property type="match status" value="1"/>
</dbReference>
<dbReference type="GO" id="GO:0006352">
    <property type="term" value="P:DNA-templated transcription initiation"/>
    <property type="evidence" value="ECO:0007669"/>
    <property type="project" value="InterPro"/>
</dbReference>
<evidence type="ECO:0000259" key="6">
    <source>
        <dbReference type="Pfam" id="PF04542"/>
    </source>
</evidence>
<dbReference type="Pfam" id="PF08281">
    <property type="entry name" value="Sigma70_r4_2"/>
    <property type="match status" value="1"/>
</dbReference>
<evidence type="ECO:0000256" key="2">
    <source>
        <dbReference type="ARBA" id="ARBA00023015"/>
    </source>
</evidence>
<comment type="similarity">
    <text evidence="1">Belongs to the sigma-70 factor family. ECF subfamily.</text>
</comment>
<evidence type="ECO:0000259" key="7">
    <source>
        <dbReference type="Pfam" id="PF08281"/>
    </source>
</evidence>
<feature type="domain" description="RNA polymerase sigma factor 70 region 4 type 2" evidence="7">
    <location>
        <begin position="152"/>
        <end position="203"/>
    </location>
</feature>
<evidence type="ECO:0000256" key="3">
    <source>
        <dbReference type="ARBA" id="ARBA00023082"/>
    </source>
</evidence>
<evidence type="ECO:0000256" key="5">
    <source>
        <dbReference type="ARBA" id="ARBA00023163"/>
    </source>
</evidence>
<proteinExistence type="inferred from homology"/>
<gene>
    <name evidence="8" type="ORF">GRI97_15005</name>
</gene>
<dbReference type="RefSeq" id="WP_161392014.1">
    <property type="nucleotide sequence ID" value="NZ_JBHSCP010000002.1"/>
</dbReference>
<dbReference type="NCBIfam" id="TIGR02937">
    <property type="entry name" value="sigma70-ECF"/>
    <property type="match status" value="1"/>
</dbReference>
<feature type="domain" description="RNA polymerase sigma-70 region 2" evidence="6">
    <location>
        <begin position="53"/>
        <end position="115"/>
    </location>
</feature>
<organism evidence="8 9">
    <name type="scientific">Croceibacterium xixiisoli</name>
    <dbReference type="NCBI Taxonomy" id="1476466"/>
    <lineage>
        <taxon>Bacteria</taxon>
        <taxon>Pseudomonadati</taxon>
        <taxon>Pseudomonadota</taxon>
        <taxon>Alphaproteobacteria</taxon>
        <taxon>Sphingomonadales</taxon>
        <taxon>Erythrobacteraceae</taxon>
        <taxon>Croceibacterium</taxon>
    </lineage>
</organism>
<dbReference type="OrthoDB" id="7041663at2"/>
<sequence>MADRRLPELFEQANSTAAPAVSRRDATCGALTDGQLVMLTLNGGKRAFTTLSNRYDRPLRRLITRRTANIHDVDDIVQSVWIKAWQALGRYDVSRPFLNWLSVIATNQCRDHHRRSVSYATMLVASTQLAAGQGHGTLAADDIVASRHALADVRRQMQDLAPSLREALVESIEHQASHADIAHRLNVSPKAIEMRIRKARQHLRAALPHLM</sequence>
<keyword evidence="9" id="KW-1185">Reference proteome</keyword>
<dbReference type="GO" id="GO:0003677">
    <property type="term" value="F:DNA binding"/>
    <property type="evidence" value="ECO:0007669"/>
    <property type="project" value="UniProtKB-KW"/>
</dbReference>
<keyword evidence="2" id="KW-0805">Transcription regulation</keyword>
<dbReference type="InterPro" id="IPR013325">
    <property type="entry name" value="RNA_pol_sigma_r2"/>
</dbReference>
<dbReference type="Gene3D" id="1.10.1740.10">
    <property type="match status" value="1"/>
</dbReference>
<name>A0A6I4TYV4_9SPHN</name>
<dbReference type="InterPro" id="IPR036388">
    <property type="entry name" value="WH-like_DNA-bd_sf"/>
</dbReference>
<dbReference type="PANTHER" id="PTHR43133:SF8">
    <property type="entry name" value="RNA POLYMERASE SIGMA FACTOR HI_1459-RELATED"/>
    <property type="match status" value="1"/>
</dbReference>
<evidence type="ECO:0000256" key="4">
    <source>
        <dbReference type="ARBA" id="ARBA00023125"/>
    </source>
</evidence>
<dbReference type="InterPro" id="IPR007627">
    <property type="entry name" value="RNA_pol_sigma70_r2"/>
</dbReference>
<dbReference type="InterPro" id="IPR013324">
    <property type="entry name" value="RNA_pol_sigma_r3/r4-like"/>
</dbReference>
<dbReference type="AlphaFoldDB" id="A0A6I4TYV4"/>
<keyword evidence="4" id="KW-0238">DNA-binding</keyword>
<evidence type="ECO:0000313" key="8">
    <source>
        <dbReference type="EMBL" id="MXP00300.1"/>
    </source>
</evidence>
<dbReference type="Gene3D" id="1.10.10.10">
    <property type="entry name" value="Winged helix-like DNA-binding domain superfamily/Winged helix DNA-binding domain"/>
    <property type="match status" value="1"/>
</dbReference>
<dbReference type="GO" id="GO:0016987">
    <property type="term" value="F:sigma factor activity"/>
    <property type="evidence" value="ECO:0007669"/>
    <property type="project" value="UniProtKB-KW"/>
</dbReference>
<keyword evidence="5" id="KW-0804">Transcription</keyword>
<dbReference type="SUPFAM" id="SSF88659">
    <property type="entry name" value="Sigma3 and sigma4 domains of RNA polymerase sigma factors"/>
    <property type="match status" value="1"/>
</dbReference>
<dbReference type="PANTHER" id="PTHR43133">
    <property type="entry name" value="RNA POLYMERASE ECF-TYPE SIGMA FACTO"/>
    <property type="match status" value="1"/>
</dbReference>
<dbReference type="EMBL" id="WTYJ01000003">
    <property type="protein sequence ID" value="MXP00300.1"/>
    <property type="molecule type" value="Genomic_DNA"/>
</dbReference>
<dbReference type="InterPro" id="IPR014284">
    <property type="entry name" value="RNA_pol_sigma-70_dom"/>
</dbReference>
<dbReference type="InterPro" id="IPR013249">
    <property type="entry name" value="RNA_pol_sigma70_r4_t2"/>
</dbReference>
<dbReference type="InterPro" id="IPR039425">
    <property type="entry name" value="RNA_pol_sigma-70-like"/>
</dbReference>
<reference evidence="8 9" key="1">
    <citation type="submission" date="2019-12" db="EMBL/GenBank/DDBJ databases">
        <title>Genomic-based taxomic classification of the family Erythrobacteraceae.</title>
        <authorList>
            <person name="Xu L."/>
        </authorList>
    </citation>
    <scope>NUCLEOTIDE SEQUENCE [LARGE SCALE GENOMIC DNA]</scope>
    <source>
        <strain evidence="8 9">S36</strain>
    </source>
</reference>
<dbReference type="Proteomes" id="UP000469430">
    <property type="component" value="Unassembled WGS sequence"/>
</dbReference>
<comment type="caution">
    <text evidence="8">The sequence shown here is derived from an EMBL/GenBank/DDBJ whole genome shotgun (WGS) entry which is preliminary data.</text>
</comment>
<dbReference type="SUPFAM" id="SSF88946">
    <property type="entry name" value="Sigma2 domain of RNA polymerase sigma factors"/>
    <property type="match status" value="1"/>
</dbReference>
<accession>A0A6I4TYV4</accession>
<evidence type="ECO:0000256" key="1">
    <source>
        <dbReference type="ARBA" id="ARBA00010641"/>
    </source>
</evidence>